<reference evidence="2 3" key="1">
    <citation type="submission" date="2021-01" db="EMBL/GenBank/DDBJ databases">
        <title>Genomic Encyclopedia of Type Strains, Phase IV (KMG-IV): sequencing the most valuable type-strain genomes for metagenomic binning, comparative biology and taxonomic classification.</title>
        <authorList>
            <person name="Goeker M."/>
        </authorList>
    </citation>
    <scope>NUCLEOTIDE SEQUENCE [LARGE SCALE GENOMIC DNA]</scope>
    <source>
        <strain evidence="2 3">DSM 23711</strain>
    </source>
</reference>
<dbReference type="PANTHER" id="PTHR36836:SF1">
    <property type="entry name" value="COLANIC ACID BIOSYNTHESIS PROTEIN WCAK"/>
    <property type="match status" value="1"/>
</dbReference>
<gene>
    <name evidence="2" type="ORF">JOC48_003741</name>
</gene>
<dbReference type="Pfam" id="PF04230">
    <property type="entry name" value="PS_pyruv_trans"/>
    <property type="match status" value="1"/>
</dbReference>
<dbReference type="RefSeq" id="WP_204501852.1">
    <property type="nucleotide sequence ID" value="NZ_JAFBDR010000028.1"/>
</dbReference>
<organism evidence="2 3">
    <name type="scientific">Aquibacillus albus</name>
    <dbReference type="NCBI Taxonomy" id="1168171"/>
    <lineage>
        <taxon>Bacteria</taxon>
        <taxon>Bacillati</taxon>
        <taxon>Bacillota</taxon>
        <taxon>Bacilli</taxon>
        <taxon>Bacillales</taxon>
        <taxon>Bacillaceae</taxon>
        <taxon>Aquibacillus</taxon>
    </lineage>
</organism>
<dbReference type="PANTHER" id="PTHR36836">
    <property type="entry name" value="COLANIC ACID BIOSYNTHESIS PROTEIN WCAK"/>
    <property type="match status" value="1"/>
</dbReference>
<accession>A0ABS2N4X6</accession>
<protein>
    <submittedName>
        <fullName evidence="2">Polysaccharide pyruvyl transferase WcaK-like protein</fullName>
    </submittedName>
</protein>
<feature type="domain" description="Polysaccharide pyruvyl transferase" evidence="1">
    <location>
        <begin position="15"/>
        <end position="314"/>
    </location>
</feature>
<keyword evidence="3" id="KW-1185">Reference proteome</keyword>
<name>A0ABS2N4X6_9BACI</name>
<dbReference type="InterPro" id="IPR007345">
    <property type="entry name" value="Polysacch_pyruvyl_Trfase"/>
</dbReference>
<evidence type="ECO:0000259" key="1">
    <source>
        <dbReference type="Pfam" id="PF04230"/>
    </source>
</evidence>
<dbReference type="EMBL" id="JAFBDR010000028">
    <property type="protein sequence ID" value="MBM7573190.1"/>
    <property type="molecule type" value="Genomic_DNA"/>
</dbReference>
<evidence type="ECO:0000313" key="3">
    <source>
        <dbReference type="Proteomes" id="UP001296943"/>
    </source>
</evidence>
<sequence>MKNIRALHIASFNGNIGDNANHNGFRNRLKEIFYCAIEYDEIEIREFYQSWNIRNFNSSEFIDLCNSYDLVIIGGGNFFELKWDYSYTGTTINIRSESLNKIDTPILFNGVGCDIAKGASESAISKFKSFLEIITNDNKYLVSVRNDGSYETIKKLYGDRYSDKIYRVPDGAFFLETKKFDFPELNNSLKSIGINIVSDMKDIRFNKELKDGIEYNDFINSISEELNTFLKINSDYQIILFPHIYSDLNAINNLLEQIDDRYRRTRIVIAPCLTGSGSEEYIFGLYKECELILGMRFHSNVCSIAQNIPTIALSSYKKIIDLYKELNLSDRVIEINKKGFQKELSEQVKYTIINKEDIKLRYKMINENVKNESTDFYKKIKEWTEENGLG</sequence>
<evidence type="ECO:0000313" key="2">
    <source>
        <dbReference type="EMBL" id="MBM7573190.1"/>
    </source>
</evidence>
<proteinExistence type="predicted"/>
<dbReference type="Proteomes" id="UP001296943">
    <property type="component" value="Unassembled WGS sequence"/>
</dbReference>
<comment type="caution">
    <text evidence="2">The sequence shown here is derived from an EMBL/GenBank/DDBJ whole genome shotgun (WGS) entry which is preliminary data.</text>
</comment>